<sequence>MHKKLFLKKAKISFCLALSLVFFSSNLLACTSYKDKSLDHSTQTVYEDATYFRKNVVSLKAANVESTSSDEDNNEETIEETTNSNSNSNSQTQAEITTSTIASETSTSSSSSSSTNSLAYRASISSFTFDEEAYNNLDQTASAYIENFSVINQNPELPTGCEVTSLTMVLNYYGYEVTNTELASNYLNTGSYGSNPYVNFVGSPFFSSSYGCYSPVIVDCATSFGANAINISYCSYSELLNYVSQGYPIIVWGTMGMTATRYGSSSWTDSEGNTVIWRGNEHCLVLVGYDVSADIAYLADPLTGAIESYSLKTFLQRWVEQDSQAVLVY</sequence>
<gene>
    <name evidence="4" type="ORF">SAMN05216537_10134</name>
</gene>
<evidence type="ECO:0000256" key="2">
    <source>
        <dbReference type="SAM" id="SignalP"/>
    </source>
</evidence>
<feature type="domain" description="Peptidase C39-like" evidence="3">
    <location>
        <begin position="147"/>
        <end position="301"/>
    </location>
</feature>
<feature type="compositionally biased region" description="Acidic residues" evidence="1">
    <location>
        <begin position="68"/>
        <end position="79"/>
    </location>
</feature>
<evidence type="ECO:0000256" key="1">
    <source>
        <dbReference type="SAM" id="MobiDB-lite"/>
    </source>
</evidence>
<name>A0A1H5RM31_9FIRM</name>
<dbReference type="Gene3D" id="3.90.70.10">
    <property type="entry name" value="Cysteine proteinases"/>
    <property type="match status" value="1"/>
</dbReference>
<dbReference type="Proteomes" id="UP000236726">
    <property type="component" value="Unassembled WGS sequence"/>
</dbReference>
<organism evidence="4 5">
    <name type="scientific">Lachnospira multipara</name>
    <dbReference type="NCBI Taxonomy" id="28051"/>
    <lineage>
        <taxon>Bacteria</taxon>
        <taxon>Bacillati</taxon>
        <taxon>Bacillota</taxon>
        <taxon>Clostridia</taxon>
        <taxon>Lachnospirales</taxon>
        <taxon>Lachnospiraceae</taxon>
        <taxon>Lachnospira</taxon>
    </lineage>
</organism>
<dbReference type="AlphaFoldDB" id="A0A1H5RM31"/>
<dbReference type="Pfam" id="PF13529">
    <property type="entry name" value="Peptidase_C39_2"/>
    <property type="match status" value="1"/>
</dbReference>
<evidence type="ECO:0000313" key="4">
    <source>
        <dbReference type="EMBL" id="SEF38587.1"/>
    </source>
</evidence>
<keyword evidence="5" id="KW-1185">Reference proteome</keyword>
<evidence type="ECO:0000313" key="5">
    <source>
        <dbReference type="Proteomes" id="UP000236726"/>
    </source>
</evidence>
<feature type="compositionally biased region" description="Low complexity" evidence="1">
    <location>
        <begin position="80"/>
        <end position="115"/>
    </location>
</feature>
<protein>
    <submittedName>
        <fullName evidence="4">Uncharacterized protein YvpB</fullName>
    </submittedName>
</protein>
<proteinExistence type="predicted"/>
<dbReference type="PANTHER" id="PTHR37806">
    <property type="entry name" value="LMO0724 PROTEIN"/>
    <property type="match status" value="1"/>
</dbReference>
<dbReference type="EMBL" id="FNUL01000001">
    <property type="protein sequence ID" value="SEF38587.1"/>
    <property type="molecule type" value="Genomic_DNA"/>
</dbReference>
<dbReference type="RefSeq" id="WP_103951971.1">
    <property type="nucleotide sequence ID" value="NZ_FNUL01000001.1"/>
</dbReference>
<keyword evidence="2" id="KW-0732">Signal</keyword>
<dbReference type="PANTHER" id="PTHR37806:SF1">
    <property type="entry name" value="PEPTIDASE C39-LIKE DOMAIN-CONTAINING PROTEIN"/>
    <property type="match status" value="1"/>
</dbReference>
<accession>A0A1H5RM31</accession>
<evidence type="ECO:0000259" key="3">
    <source>
        <dbReference type="Pfam" id="PF13529"/>
    </source>
</evidence>
<feature type="chain" id="PRO_5009283180" evidence="2">
    <location>
        <begin position="30"/>
        <end position="329"/>
    </location>
</feature>
<feature type="signal peptide" evidence="2">
    <location>
        <begin position="1"/>
        <end position="29"/>
    </location>
</feature>
<reference evidence="4 5" key="1">
    <citation type="submission" date="2016-10" db="EMBL/GenBank/DDBJ databases">
        <authorList>
            <person name="de Groot N.N."/>
        </authorList>
    </citation>
    <scope>NUCLEOTIDE SEQUENCE [LARGE SCALE GENOMIC DNA]</scope>
    <source>
        <strain evidence="4 5">D15d</strain>
    </source>
</reference>
<feature type="region of interest" description="Disordered" evidence="1">
    <location>
        <begin position="63"/>
        <end position="115"/>
    </location>
</feature>
<dbReference type="InterPro" id="IPR039564">
    <property type="entry name" value="Peptidase_C39-like"/>
</dbReference>